<gene>
    <name evidence="1" type="ORF">PVK06_039446</name>
</gene>
<evidence type="ECO:0000313" key="1">
    <source>
        <dbReference type="EMBL" id="KAK5784905.1"/>
    </source>
</evidence>
<evidence type="ECO:0000313" key="2">
    <source>
        <dbReference type="Proteomes" id="UP001358586"/>
    </source>
</evidence>
<dbReference type="EMBL" id="JARKNE010000011">
    <property type="protein sequence ID" value="KAK5784905.1"/>
    <property type="molecule type" value="Genomic_DNA"/>
</dbReference>
<proteinExistence type="predicted"/>
<organism evidence="1 2">
    <name type="scientific">Gossypium arboreum</name>
    <name type="common">Tree cotton</name>
    <name type="synonym">Gossypium nanking</name>
    <dbReference type="NCBI Taxonomy" id="29729"/>
    <lineage>
        <taxon>Eukaryota</taxon>
        <taxon>Viridiplantae</taxon>
        <taxon>Streptophyta</taxon>
        <taxon>Embryophyta</taxon>
        <taxon>Tracheophyta</taxon>
        <taxon>Spermatophyta</taxon>
        <taxon>Magnoliopsida</taxon>
        <taxon>eudicotyledons</taxon>
        <taxon>Gunneridae</taxon>
        <taxon>Pentapetalae</taxon>
        <taxon>rosids</taxon>
        <taxon>malvids</taxon>
        <taxon>Malvales</taxon>
        <taxon>Malvaceae</taxon>
        <taxon>Malvoideae</taxon>
        <taxon>Gossypium</taxon>
    </lineage>
</organism>
<dbReference type="Proteomes" id="UP001358586">
    <property type="component" value="Chromosome 11"/>
</dbReference>
<name>A0ABR0N500_GOSAR</name>
<sequence>MHSRWEKSYDELWQWRQVQEHYVPGFVTKPIYYYDHLVPRKRVFHHFLCTFKQCITAFWYYKPLVQIDCTYLYGRYKHKSLIVVTQDGNRRILPIAFAITPKEFRDD</sequence>
<keyword evidence="2" id="KW-1185">Reference proteome</keyword>
<comment type="caution">
    <text evidence="1">The sequence shown here is derived from an EMBL/GenBank/DDBJ whole genome shotgun (WGS) entry which is preliminary data.</text>
</comment>
<protein>
    <submittedName>
        <fullName evidence="1">Uncharacterized protein</fullName>
    </submittedName>
</protein>
<reference evidence="1 2" key="1">
    <citation type="submission" date="2023-03" db="EMBL/GenBank/DDBJ databases">
        <title>WGS of Gossypium arboreum.</title>
        <authorList>
            <person name="Yu D."/>
        </authorList>
    </citation>
    <scope>NUCLEOTIDE SEQUENCE [LARGE SCALE GENOMIC DNA]</scope>
    <source>
        <tissue evidence="1">Leaf</tissue>
    </source>
</reference>
<accession>A0ABR0N500</accession>